<evidence type="ECO:0008006" key="4">
    <source>
        <dbReference type="Google" id="ProtNLM"/>
    </source>
</evidence>
<proteinExistence type="predicted"/>
<keyword evidence="1" id="KW-0732">Signal</keyword>
<evidence type="ECO:0000313" key="3">
    <source>
        <dbReference type="Proteomes" id="UP000255233"/>
    </source>
</evidence>
<sequence>MTHMRRIYPLLLVSTLLCACGRSGNDTTASRYEIPTKVYSLSRSALEGADPSWEVSGNYLILSGEPDNRRLSSIEKMLITGDKMILRDKATINIYDKQGRYLSSVSYQGKANNEYMDLGDISFRRGEVYILDGSYGKLLRYDSCGRLLSARTLPLNDLNGMAVLDSGYIFYRPLYSSDDDLPEYRYALTYTDTSLNILHQEIRYTENSPDIYNGSPFIENNERLFFHQFLTDRYSSIDRNTGAVRTYGIDFGTDSISVEDLKEPQNIFAEKSNKRYLTTTPFFHRNYLIVTTAQNRTPATYCIDTASGTIHDISRIVGNNPACVGFDTEALYFPCESESAVPDSVKQAYESGRCVLLEIQLPQTEMQKQTKP</sequence>
<evidence type="ECO:0000256" key="1">
    <source>
        <dbReference type="SAM" id="SignalP"/>
    </source>
</evidence>
<feature type="chain" id="PRO_5016878832" description="6-bladed beta-propeller" evidence="1">
    <location>
        <begin position="20"/>
        <end position="372"/>
    </location>
</feature>
<dbReference type="PROSITE" id="PS51257">
    <property type="entry name" value="PROKAR_LIPOPROTEIN"/>
    <property type="match status" value="1"/>
</dbReference>
<feature type="signal peptide" evidence="1">
    <location>
        <begin position="1"/>
        <end position="19"/>
    </location>
</feature>
<reference evidence="2 3" key="1">
    <citation type="submission" date="2018-06" db="EMBL/GenBank/DDBJ databases">
        <authorList>
            <consortium name="Pathogen Informatics"/>
            <person name="Doyle S."/>
        </authorList>
    </citation>
    <scope>NUCLEOTIDE SEQUENCE [LARGE SCALE GENOMIC DNA]</scope>
    <source>
        <strain evidence="2 3">NCTC11190</strain>
    </source>
</reference>
<dbReference type="EMBL" id="UGVL01000001">
    <property type="protein sequence ID" value="SUE34408.1"/>
    <property type="molecule type" value="Genomic_DNA"/>
</dbReference>
<protein>
    <recommendedName>
        <fullName evidence="4">6-bladed beta-propeller</fullName>
    </recommendedName>
</protein>
<gene>
    <name evidence="2" type="ORF">NCTC11190_01631</name>
</gene>
<name>A0A379MS06_9BACT</name>
<organism evidence="2 3">
    <name type="scientific">Rikenella microfusus</name>
    <dbReference type="NCBI Taxonomy" id="28139"/>
    <lineage>
        <taxon>Bacteria</taxon>
        <taxon>Pseudomonadati</taxon>
        <taxon>Bacteroidota</taxon>
        <taxon>Bacteroidia</taxon>
        <taxon>Bacteroidales</taxon>
        <taxon>Rikenellaceae</taxon>
        <taxon>Rikenella</taxon>
    </lineage>
</organism>
<evidence type="ECO:0000313" key="2">
    <source>
        <dbReference type="EMBL" id="SUE34408.1"/>
    </source>
</evidence>
<accession>A0A379MS06</accession>
<dbReference type="Pfam" id="PF17170">
    <property type="entry name" value="DUF5128"/>
    <property type="match status" value="1"/>
</dbReference>
<keyword evidence="3" id="KW-1185">Reference proteome</keyword>
<dbReference type="Proteomes" id="UP000255233">
    <property type="component" value="Unassembled WGS sequence"/>
</dbReference>
<dbReference type="AlphaFoldDB" id="A0A379MS06"/>